<dbReference type="PANTHER" id="PTHR43798:SF29">
    <property type="entry name" value="AB HYDROLASE-1 DOMAIN-CONTAINING PROTEIN"/>
    <property type="match status" value="1"/>
</dbReference>
<gene>
    <name evidence="2" type="ORF">EV191_1011479</name>
</gene>
<feature type="domain" description="AB hydrolase-1" evidence="1">
    <location>
        <begin position="20"/>
        <end position="250"/>
    </location>
</feature>
<dbReference type="Proteomes" id="UP000294911">
    <property type="component" value="Unassembled WGS sequence"/>
</dbReference>
<organism evidence="2 3">
    <name type="scientific">Tamaricihabitans halophyticus</name>
    <dbReference type="NCBI Taxonomy" id="1262583"/>
    <lineage>
        <taxon>Bacteria</taxon>
        <taxon>Bacillati</taxon>
        <taxon>Actinomycetota</taxon>
        <taxon>Actinomycetes</taxon>
        <taxon>Pseudonocardiales</taxon>
        <taxon>Pseudonocardiaceae</taxon>
        <taxon>Tamaricihabitans</taxon>
    </lineage>
</organism>
<accession>A0A4R2R3V0</accession>
<dbReference type="PANTHER" id="PTHR43798">
    <property type="entry name" value="MONOACYLGLYCEROL LIPASE"/>
    <property type="match status" value="1"/>
</dbReference>
<dbReference type="InterPro" id="IPR050266">
    <property type="entry name" value="AB_hydrolase_sf"/>
</dbReference>
<dbReference type="InterPro" id="IPR000073">
    <property type="entry name" value="AB_hydrolase_1"/>
</dbReference>
<dbReference type="Gene3D" id="3.40.50.1820">
    <property type="entry name" value="alpha/beta hydrolase"/>
    <property type="match status" value="1"/>
</dbReference>
<proteinExistence type="predicted"/>
<protein>
    <submittedName>
        <fullName evidence="2">Pimeloyl-ACP methyl ester carboxylesterase</fullName>
    </submittedName>
</protein>
<keyword evidence="3" id="KW-1185">Reference proteome</keyword>
<evidence type="ECO:0000259" key="1">
    <source>
        <dbReference type="Pfam" id="PF00561"/>
    </source>
</evidence>
<name>A0A4R2R3V0_9PSEU</name>
<dbReference type="SUPFAM" id="SSF53474">
    <property type="entry name" value="alpha/beta-Hydrolases"/>
    <property type="match status" value="1"/>
</dbReference>
<dbReference type="Pfam" id="PF00561">
    <property type="entry name" value="Abhydrolase_1"/>
    <property type="match status" value="1"/>
</dbReference>
<dbReference type="RefSeq" id="WP_132875991.1">
    <property type="nucleotide sequence ID" value="NZ_SLXQ01000001.1"/>
</dbReference>
<reference evidence="2 3" key="1">
    <citation type="submission" date="2019-03" db="EMBL/GenBank/DDBJ databases">
        <title>Genomic Encyclopedia of Type Strains, Phase IV (KMG-IV): sequencing the most valuable type-strain genomes for metagenomic binning, comparative biology and taxonomic classification.</title>
        <authorList>
            <person name="Goeker M."/>
        </authorList>
    </citation>
    <scope>NUCLEOTIDE SEQUENCE [LARGE SCALE GENOMIC DNA]</scope>
    <source>
        <strain evidence="2 3">DSM 45765</strain>
    </source>
</reference>
<dbReference type="EMBL" id="SLXQ01000001">
    <property type="protein sequence ID" value="TCP57522.1"/>
    <property type="molecule type" value="Genomic_DNA"/>
</dbReference>
<evidence type="ECO:0000313" key="3">
    <source>
        <dbReference type="Proteomes" id="UP000294911"/>
    </source>
</evidence>
<dbReference type="PRINTS" id="PR00412">
    <property type="entry name" value="EPOXHYDRLASE"/>
</dbReference>
<evidence type="ECO:0000313" key="2">
    <source>
        <dbReference type="EMBL" id="TCP57522.1"/>
    </source>
</evidence>
<sequence length="265" mass="28894">MHRVQFPENEISYRDTGTGPPLVLVHGHPFDGSMWQPQIDYFSARGWRVIVPDLRGYGGSEVIPGETPLETFAADILRLLDELRLDQVVLGGLSMGGQIVLACYRQFPERLRGLLLADTSARADTAEGKAARIALAERLTRSGIGDYATEVLPKMVCPATITDRPEVANRVLDMMRAAPAEGAAAALRGRAQRPDYLSLLPTIAVPTLVVVGSADEFTPVSEAEVLHREIPEARLVIVPETGHLPNMERPTEFNAALSEFLEGFA</sequence>
<comment type="caution">
    <text evidence="2">The sequence shown here is derived from an EMBL/GenBank/DDBJ whole genome shotgun (WGS) entry which is preliminary data.</text>
</comment>
<dbReference type="GO" id="GO:0003824">
    <property type="term" value="F:catalytic activity"/>
    <property type="evidence" value="ECO:0007669"/>
    <property type="project" value="InterPro"/>
</dbReference>
<dbReference type="AlphaFoldDB" id="A0A4R2R3V0"/>
<dbReference type="InterPro" id="IPR000639">
    <property type="entry name" value="Epox_hydrolase-like"/>
</dbReference>
<dbReference type="PRINTS" id="PR00111">
    <property type="entry name" value="ABHYDROLASE"/>
</dbReference>
<dbReference type="OrthoDB" id="9785847at2"/>
<dbReference type="InterPro" id="IPR029058">
    <property type="entry name" value="AB_hydrolase_fold"/>
</dbReference>